<accession>A0AA37UQF8</accession>
<organism evidence="7 8">
    <name type="scientific">Colletotrichum spaethianum</name>
    <dbReference type="NCBI Taxonomy" id="700344"/>
    <lineage>
        <taxon>Eukaryota</taxon>
        <taxon>Fungi</taxon>
        <taxon>Dikarya</taxon>
        <taxon>Ascomycota</taxon>
        <taxon>Pezizomycotina</taxon>
        <taxon>Sordariomycetes</taxon>
        <taxon>Hypocreomycetidae</taxon>
        <taxon>Glomerellales</taxon>
        <taxon>Glomerellaceae</taxon>
        <taxon>Colletotrichum</taxon>
        <taxon>Colletotrichum spaethianum species complex</taxon>
    </lineage>
</organism>
<evidence type="ECO:0000256" key="3">
    <source>
        <dbReference type="ARBA" id="ARBA00022692"/>
    </source>
</evidence>
<dbReference type="GO" id="GO:0016020">
    <property type="term" value="C:membrane"/>
    <property type="evidence" value="ECO:0007669"/>
    <property type="project" value="UniProtKB-SubCell"/>
</dbReference>
<reference evidence="7 8" key="1">
    <citation type="submission" date="2022-03" db="EMBL/GenBank/DDBJ databases">
        <title>Genome data of Colletotrichum spp.</title>
        <authorList>
            <person name="Utami Y.D."/>
            <person name="Hiruma K."/>
        </authorList>
    </citation>
    <scope>NUCLEOTIDE SEQUENCE [LARGE SCALE GENOMIC DNA]</scope>
    <source>
        <strain evidence="7 8">MAFF 239500</strain>
    </source>
</reference>
<evidence type="ECO:0000256" key="2">
    <source>
        <dbReference type="ARBA" id="ARBA00022448"/>
    </source>
</evidence>
<dbReference type="PANTHER" id="PTHR43791:SF62">
    <property type="entry name" value="MAJOR FACILITATOR SUPERFAMILY (MFS) PROFILE DOMAIN-CONTAINING PROTEIN"/>
    <property type="match status" value="1"/>
</dbReference>
<evidence type="ECO:0000256" key="4">
    <source>
        <dbReference type="ARBA" id="ARBA00022989"/>
    </source>
</evidence>
<comment type="subcellular location">
    <subcellularLocation>
        <location evidence="1">Membrane</location>
        <topology evidence="1">Multi-pass membrane protein</topology>
    </subcellularLocation>
</comment>
<dbReference type="GO" id="GO:0022857">
    <property type="term" value="F:transmembrane transporter activity"/>
    <property type="evidence" value="ECO:0007669"/>
    <property type="project" value="TreeGrafter"/>
</dbReference>
<evidence type="ECO:0000313" key="8">
    <source>
        <dbReference type="Proteomes" id="UP001055115"/>
    </source>
</evidence>
<keyword evidence="5 6" id="KW-0472">Membrane</keyword>
<dbReference type="Proteomes" id="UP001055115">
    <property type="component" value="Unassembled WGS sequence"/>
</dbReference>
<evidence type="ECO:0000256" key="5">
    <source>
        <dbReference type="ARBA" id="ARBA00023136"/>
    </source>
</evidence>
<dbReference type="AlphaFoldDB" id="A0AA37UQF8"/>
<dbReference type="InterPro" id="IPR036259">
    <property type="entry name" value="MFS_trans_sf"/>
</dbReference>
<protein>
    <recommendedName>
        <fullName evidence="9">Major facilitator superfamily transporter</fullName>
    </recommendedName>
</protein>
<keyword evidence="8" id="KW-1185">Reference proteome</keyword>
<feature type="transmembrane region" description="Helical" evidence="6">
    <location>
        <begin position="67"/>
        <end position="92"/>
    </location>
</feature>
<keyword evidence="3 6" id="KW-0812">Transmembrane</keyword>
<dbReference type="PANTHER" id="PTHR43791">
    <property type="entry name" value="PERMEASE-RELATED"/>
    <property type="match status" value="1"/>
</dbReference>
<name>A0AA37UQF8_9PEZI</name>
<keyword evidence="2" id="KW-0813">Transport</keyword>
<dbReference type="GeneID" id="73329675"/>
<keyword evidence="4 6" id="KW-1133">Transmembrane helix</keyword>
<comment type="caution">
    <text evidence="7">The sequence shown here is derived from an EMBL/GenBank/DDBJ whole genome shotgun (WGS) entry which is preliminary data.</text>
</comment>
<dbReference type="RefSeq" id="XP_049131042.1">
    <property type="nucleotide sequence ID" value="XM_049275085.1"/>
</dbReference>
<sequence length="124" mass="13615">MYHLHLALNGFQNFLPTVMQTLCYSRTVTVALTCPPYIFAALVGILTSWTSGRCNERTWHISVMKTIAAGGFIVAVATLNVAVRLIGIVFFVGATFGIKQPDSGLGIQHARPDGQELYVYWAHT</sequence>
<feature type="transmembrane region" description="Helical" evidence="6">
    <location>
        <begin position="24"/>
        <end position="46"/>
    </location>
</feature>
<evidence type="ECO:0000256" key="1">
    <source>
        <dbReference type="ARBA" id="ARBA00004141"/>
    </source>
</evidence>
<dbReference type="EMBL" id="BQXU01000025">
    <property type="protein sequence ID" value="GKT48692.1"/>
    <property type="molecule type" value="Genomic_DNA"/>
</dbReference>
<evidence type="ECO:0008006" key="9">
    <source>
        <dbReference type="Google" id="ProtNLM"/>
    </source>
</evidence>
<proteinExistence type="predicted"/>
<gene>
    <name evidence="7" type="ORF">ColSpa_08873</name>
</gene>
<evidence type="ECO:0000313" key="7">
    <source>
        <dbReference type="EMBL" id="GKT48692.1"/>
    </source>
</evidence>
<evidence type="ECO:0000256" key="6">
    <source>
        <dbReference type="SAM" id="Phobius"/>
    </source>
</evidence>
<dbReference type="SUPFAM" id="SSF103473">
    <property type="entry name" value="MFS general substrate transporter"/>
    <property type="match status" value="1"/>
</dbReference>